<comment type="caution">
    <text evidence="2">The sequence shown here is derived from an EMBL/GenBank/DDBJ whole genome shotgun (WGS) entry which is preliminary data.</text>
</comment>
<protein>
    <submittedName>
        <fullName evidence="2">Type VI secretion system protein TssA</fullName>
    </submittedName>
</protein>
<dbReference type="EMBL" id="JABBGA010000002">
    <property type="protein sequence ID" value="NML24769.1"/>
    <property type="molecule type" value="Genomic_DNA"/>
</dbReference>
<dbReference type="NCBIfam" id="TIGR03363">
    <property type="entry name" value="VI_chp_8"/>
    <property type="match status" value="1"/>
</dbReference>
<dbReference type="RefSeq" id="WP_169144418.1">
    <property type="nucleotide sequence ID" value="NZ_JABBGA010000002.1"/>
</dbReference>
<gene>
    <name evidence="2" type="primary">tssA</name>
    <name evidence="2" type="ORF">HHL15_03380</name>
</gene>
<dbReference type="InterPro" id="IPR017740">
    <property type="entry name" value="TssA-like"/>
</dbReference>
<evidence type="ECO:0000313" key="2">
    <source>
        <dbReference type="EMBL" id="NML24769.1"/>
    </source>
</evidence>
<dbReference type="Proteomes" id="UP000580043">
    <property type="component" value="Unassembled WGS sequence"/>
</dbReference>
<dbReference type="PANTHER" id="PTHR37951:SF1">
    <property type="entry name" value="TYPE VI SECRETION SYSTEM COMPONENT TSSA1"/>
    <property type="match status" value="1"/>
</dbReference>
<dbReference type="InterPro" id="IPR010657">
    <property type="entry name" value="ImpA_N"/>
</dbReference>
<keyword evidence="3" id="KW-1185">Reference proteome</keyword>
<dbReference type="Pfam" id="PF06812">
    <property type="entry name" value="ImpA_N"/>
    <property type="match status" value="1"/>
</dbReference>
<proteinExistence type="predicted"/>
<accession>A0A848G0X5</accession>
<reference evidence="2 3" key="1">
    <citation type="submission" date="2020-04" db="EMBL/GenBank/DDBJ databases">
        <title>Zoogloea sp. G-4-1-14 isolated from soil.</title>
        <authorList>
            <person name="Dahal R.H."/>
        </authorList>
    </citation>
    <scope>NUCLEOTIDE SEQUENCE [LARGE SCALE GENOMIC DNA]</scope>
    <source>
        <strain evidence="2 3">G-4-1-14</strain>
    </source>
</reference>
<evidence type="ECO:0000259" key="1">
    <source>
        <dbReference type="Pfam" id="PF06812"/>
    </source>
</evidence>
<organism evidence="2 3">
    <name type="scientific">Zoogloea dura</name>
    <dbReference type="NCBI Taxonomy" id="2728840"/>
    <lineage>
        <taxon>Bacteria</taxon>
        <taxon>Pseudomonadati</taxon>
        <taxon>Pseudomonadota</taxon>
        <taxon>Betaproteobacteria</taxon>
        <taxon>Rhodocyclales</taxon>
        <taxon>Zoogloeaceae</taxon>
        <taxon>Zoogloea</taxon>
    </lineage>
</organism>
<evidence type="ECO:0000313" key="3">
    <source>
        <dbReference type="Proteomes" id="UP000580043"/>
    </source>
</evidence>
<name>A0A848G0X5_9RHOO</name>
<sequence>MNLDAWLEPTLGDPPCGPNLEYDDDFRELEKAASGTPELEFGTDNGDGVTRIEGVGPDWVKVRKLAEGLLARTKDIRVAVFLTRALVHSDGLAGLEKGLQLVAGLLERFWDNVHPMLDRDDNDDPTERINALAGLVAEGMVATVRDAWIVRSRQIGTLAVRDVEVAAGRLQPRNGAEPMSESQVIGVITAGIGEDAGLALRVRNLDGLLKGIDTLLSERVGSSQGIDLKPLQTVLYPVRQLVERCTGDSGEPELAVDDATPEGGSAAPVARAVARPGEINSRADVLQTLDRLCDFLARTEPGSPVPMVLRRAQKMMNMNFLELMNDLAPDGLNQAEKVVGARFENPES</sequence>
<dbReference type="AlphaFoldDB" id="A0A848G0X5"/>
<dbReference type="PANTHER" id="PTHR37951">
    <property type="entry name" value="CYTOPLASMIC PROTEIN-RELATED"/>
    <property type="match status" value="1"/>
</dbReference>
<feature type="domain" description="ImpA N-terminal" evidence="1">
    <location>
        <begin position="8"/>
        <end position="136"/>
    </location>
</feature>